<feature type="transmembrane region" description="Helical" evidence="5">
    <location>
        <begin position="77"/>
        <end position="97"/>
    </location>
</feature>
<dbReference type="SUPFAM" id="SSF161084">
    <property type="entry name" value="MAPEG domain-like"/>
    <property type="match status" value="1"/>
</dbReference>
<dbReference type="EMBL" id="JAKLTN010000010">
    <property type="protein sequence ID" value="MCG2579196.1"/>
    <property type="molecule type" value="Genomic_DNA"/>
</dbReference>
<dbReference type="Gene3D" id="1.20.120.550">
    <property type="entry name" value="Membrane associated eicosanoid/glutathione metabolism-like domain"/>
    <property type="match status" value="1"/>
</dbReference>
<evidence type="ECO:0000256" key="1">
    <source>
        <dbReference type="ARBA" id="ARBA00004370"/>
    </source>
</evidence>
<keyword evidence="3 5" id="KW-1133">Transmembrane helix</keyword>
<feature type="transmembrane region" description="Helical" evidence="5">
    <location>
        <begin position="109"/>
        <end position="128"/>
    </location>
</feature>
<keyword evidence="2 5" id="KW-0812">Transmembrane</keyword>
<name>A0ABS9K7P4_9RHOO</name>
<protein>
    <submittedName>
        <fullName evidence="6">MAPEG family protein</fullName>
    </submittedName>
</protein>
<evidence type="ECO:0000313" key="6">
    <source>
        <dbReference type="EMBL" id="MCG2579196.1"/>
    </source>
</evidence>
<keyword evidence="4 5" id="KW-0472">Membrane</keyword>
<sequence length="130" mass="13871">MHPVVLFCTAALGCLLFLLGLAVSVLRFRSRIGSGPAPERSAPLNRVIRAHANTAEFAPFLAVLFLYFGWRGPSDTALWLIVAATTCRFLLVIGLIAWPSMGKPNPARFVGALGTYIFGAALSVLVLTGV</sequence>
<evidence type="ECO:0000256" key="5">
    <source>
        <dbReference type="SAM" id="Phobius"/>
    </source>
</evidence>
<dbReference type="InterPro" id="IPR023352">
    <property type="entry name" value="MAPEG-like_dom_sf"/>
</dbReference>
<comment type="caution">
    <text evidence="6">The sequence shown here is derived from an EMBL/GenBank/DDBJ whole genome shotgun (WGS) entry which is preliminary data.</text>
</comment>
<evidence type="ECO:0000256" key="3">
    <source>
        <dbReference type="ARBA" id="ARBA00022989"/>
    </source>
</evidence>
<reference evidence="6" key="1">
    <citation type="submission" date="2022-01" db="EMBL/GenBank/DDBJ databases">
        <authorList>
            <person name="Jo J.-H."/>
            <person name="Im W.-T."/>
        </authorList>
    </citation>
    <scope>NUCLEOTIDE SEQUENCE</scope>
    <source>
        <strain evidence="6">XY25</strain>
    </source>
</reference>
<comment type="subcellular location">
    <subcellularLocation>
        <location evidence="1">Membrane</location>
    </subcellularLocation>
</comment>
<dbReference type="RefSeq" id="WP_275712662.1">
    <property type="nucleotide sequence ID" value="NZ_JAKLTN010000010.1"/>
</dbReference>
<gene>
    <name evidence="6" type="ORF">LZ012_19575</name>
</gene>
<dbReference type="Proteomes" id="UP001165384">
    <property type="component" value="Unassembled WGS sequence"/>
</dbReference>
<dbReference type="Pfam" id="PF01124">
    <property type="entry name" value="MAPEG"/>
    <property type="match status" value="1"/>
</dbReference>
<proteinExistence type="predicted"/>
<keyword evidence="7" id="KW-1185">Reference proteome</keyword>
<evidence type="ECO:0000313" key="7">
    <source>
        <dbReference type="Proteomes" id="UP001165384"/>
    </source>
</evidence>
<evidence type="ECO:0000256" key="2">
    <source>
        <dbReference type="ARBA" id="ARBA00022692"/>
    </source>
</evidence>
<organism evidence="6 7">
    <name type="scientific">Dechloromonas hankyongensis</name>
    <dbReference type="NCBI Taxonomy" id="2908002"/>
    <lineage>
        <taxon>Bacteria</taxon>
        <taxon>Pseudomonadati</taxon>
        <taxon>Pseudomonadota</taxon>
        <taxon>Betaproteobacteria</taxon>
        <taxon>Rhodocyclales</taxon>
        <taxon>Azonexaceae</taxon>
        <taxon>Dechloromonas</taxon>
    </lineage>
</organism>
<accession>A0ABS9K7P4</accession>
<evidence type="ECO:0000256" key="4">
    <source>
        <dbReference type="ARBA" id="ARBA00023136"/>
    </source>
</evidence>
<feature type="transmembrane region" description="Helical" evidence="5">
    <location>
        <begin position="48"/>
        <end position="70"/>
    </location>
</feature>
<dbReference type="InterPro" id="IPR001129">
    <property type="entry name" value="Membr-assoc_MAPEG"/>
</dbReference>